<organism evidence="3 4">
    <name type="scientific">Tetradesmus obliquus</name>
    <name type="common">Green alga</name>
    <name type="synonym">Acutodesmus obliquus</name>
    <dbReference type="NCBI Taxonomy" id="3088"/>
    <lineage>
        <taxon>Eukaryota</taxon>
        <taxon>Viridiplantae</taxon>
        <taxon>Chlorophyta</taxon>
        <taxon>core chlorophytes</taxon>
        <taxon>Chlorophyceae</taxon>
        <taxon>CS clade</taxon>
        <taxon>Sphaeropleales</taxon>
        <taxon>Scenedesmaceae</taxon>
        <taxon>Tetradesmus</taxon>
    </lineage>
</organism>
<gene>
    <name evidence="3" type="ORF">OEZ85_011077</name>
</gene>
<dbReference type="Pfam" id="PF05548">
    <property type="entry name" value="Peptidase_M11"/>
    <property type="match status" value="1"/>
</dbReference>
<accession>A0ABY8TP71</accession>
<keyword evidence="4" id="KW-1185">Reference proteome</keyword>
<dbReference type="EMBL" id="CP126209">
    <property type="protein sequence ID" value="WIA10912.1"/>
    <property type="molecule type" value="Genomic_DNA"/>
</dbReference>
<sequence length="289" mass="31235">MSFLGSALARAVAIACALTAAAAAYSFNAIVIPLSVCDYPPSVTNPNMACDFEQWSQVADQWLAANQPGLSRFYAHRIYVLPRGIKSCTWGGMGWVGCSSSGAVCKVWIIGEASLEPMMYFHELGHNLGMNHANTPNLEYGDSSDAMGFCCGVRCFNAAHLDQLGWAKAVHELDIAALPPSQWHAVDLPASSSNGTAPPPFIKVTSPTEVVYAQLRTKHGHDIGIPATGVYLYNTPPLADGHTQQYGWLESARQLFRAGSGLQIKLAQDLSLQQQQQQVRLLLCTGMCY</sequence>
<feature type="domain" description="Peptidase M11 gametolysin" evidence="2">
    <location>
        <begin position="37"/>
        <end position="191"/>
    </location>
</feature>
<proteinExistence type="predicted"/>
<keyword evidence="1" id="KW-0732">Signal</keyword>
<dbReference type="Proteomes" id="UP001244341">
    <property type="component" value="Chromosome 2b"/>
</dbReference>
<evidence type="ECO:0000259" key="2">
    <source>
        <dbReference type="Pfam" id="PF05548"/>
    </source>
</evidence>
<reference evidence="3 4" key="1">
    <citation type="submission" date="2023-05" db="EMBL/GenBank/DDBJ databases">
        <title>A 100% complete, gapless, phased diploid assembly of the Scenedesmus obliquus UTEX 3031 genome.</title>
        <authorList>
            <person name="Biondi T.C."/>
            <person name="Hanschen E.R."/>
            <person name="Kwon T."/>
            <person name="Eng W."/>
            <person name="Kruse C.P.S."/>
            <person name="Koehler S.I."/>
            <person name="Kunde Y."/>
            <person name="Gleasner C.D."/>
            <person name="You Mak K.T."/>
            <person name="Polle J."/>
            <person name="Hovde B.T."/>
            <person name="Starkenburg S.R."/>
        </authorList>
    </citation>
    <scope>NUCLEOTIDE SEQUENCE [LARGE SCALE GENOMIC DNA]</scope>
    <source>
        <strain evidence="3 4">DOE0152z</strain>
    </source>
</reference>
<feature type="chain" id="PRO_5046290330" description="Peptidase M11 gametolysin domain-containing protein" evidence="1">
    <location>
        <begin position="24"/>
        <end position="289"/>
    </location>
</feature>
<evidence type="ECO:0000313" key="3">
    <source>
        <dbReference type="EMBL" id="WIA10912.1"/>
    </source>
</evidence>
<dbReference type="SUPFAM" id="SSF55486">
    <property type="entry name" value="Metalloproteases ('zincins'), catalytic domain"/>
    <property type="match status" value="1"/>
</dbReference>
<name>A0ABY8TP71_TETOB</name>
<feature type="signal peptide" evidence="1">
    <location>
        <begin position="1"/>
        <end position="23"/>
    </location>
</feature>
<evidence type="ECO:0000313" key="4">
    <source>
        <dbReference type="Proteomes" id="UP001244341"/>
    </source>
</evidence>
<evidence type="ECO:0000256" key="1">
    <source>
        <dbReference type="SAM" id="SignalP"/>
    </source>
</evidence>
<protein>
    <recommendedName>
        <fullName evidence="2">Peptidase M11 gametolysin domain-containing protein</fullName>
    </recommendedName>
</protein>
<dbReference type="InterPro" id="IPR008752">
    <property type="entry name" value="Peptidase_M11"/>
</dbReference>